<dbReference type="OMA" id="ERICPLI"/>
<dbReference type="CTD" id="55509"/>
<accession>A0A2K6TXP9</accession>
<protein>
    <submittedName>
        <fullName evidence="10">Basic leucine zipper ATF-like transcription factor 3</fullName>
    </submittedName>
</protein>
<dbReference type="InterPro" id="IPR000837">
    <property type="entry name" value="AP-1"/>
</dbReference>
<dbReference type="GeneTree" id="ENSGT00940000161120"/>
<evidence type="ECO:0000313" key="11">
    <source>
        <dbReference type="Proteomes" id="UP000233220"/>
    </source>
</evidence>
<dbReference type="GO" id="GO:0001227">
    <property type="term" value="F:DNA-binding transcription repressor activity, RNA polymerase II-specific"/>
    <property type="evidence" value="ECO:0007669"/>
    <property type="project" value="Ensembl"/>
</dbReference>
<dbReference type="PRINTS" id="PR00042">
    <property type="entry name" value="LEUZIPPRFOS"/>
</dbReference>
<keyword evidence="6" id="KW-0804">Transcription</keyword>
<reference evidence="10" key="2">
    <citation type="submission" date="2025-09" db="UniProtKB">
        <authorList>
            <consortium name="Ensembl"/>
        </authorList>
    </citation>
    <scope>IDENTIFICATION</scope>
</reference>
<evidence type="ECO:0000256" key="3">
    <source>
        <dbReference type="ARBA" id="ARBA00023015"/>
    </source>
</evidence>
<dbReference type="GO" id="GO:0005654">
    <property type="term" value="C:nucleoplasm"/>
    <property type="evidence" value="ECO:0007669"/>
    <property type="project" value="Ensembl"/>
</dbReference>
<comment type="similarity">
    <text evidence="1">Belongs to the bZIP family.</text>
</comment>
<keyword evidence="7" id="KW-0539">Nucleus</keyword>
<dbReference type="STRING" id="39432.ENSSBOP00000024410"/>
<evidence type="ECO:0000256" key="2">
    <source>
        <dbReference type="ARBA" id="ARBA00022491"/>
    </source>
</evidence>
<evidence type="ECO:0000256" key="1">
    <source>
        <dbReference type="ARBA" id="ARBA00007163"/>
    </source>
</evidence>
<dbReference type="GO" id="GO:0043011">
    <property type="term" value="P:myeloid dendritic cell differentiation"/>
    <property type="evidence" value="ECO:0007669"/>
    <property type="project" value="Ensembl"/>
</dbReference>
<dbReference type="Pfam" id="PF00170">
    <property type="entry name" value="bZIP_1"/>
    <property type="match status" value="1"/>
</dbReference>
<dbReference type="Gene3D" id="1.20.5.170">
    <property type="match status" value="1"/>
</dbReference>
<evidence type="ECO:0000256" key="5">
    <source>
        <dbReference type="ARBA" id="ARBA00023159"/>
    </source>
</evidence>
<dbReference type="PANTHER" id="PTHR23351">
    <property type="entry name" value="FOS TRANSCRIPTION FACTOR-RELATED"/>
    <property type="match status" value="1"/>
</dbReference>
<dbReference type="GO" id="GO:0009615">
    <property type="term" value="P:response to virus"/>
    <property type="evidence" value="ECO:0007669"/>
    <property type="project" value="Ensembl"/>
</dbReference>
<reference evidence="10" key="1">
    <citation type="submission" date="2025-08" db="UniProtKB">
        <authorList>
            <consortium name="Ensembl"/>
        </authorList>
    </citation>
    <scope>IDENTIFICATION</scope>
</reference>
<evidence type="ECO:0000256" key="7">
    <source>
        <dbReference type="ARBA" id="ARBA00023242"/>
    </source>
</evidence>
<dbReference type="PROSITE" id="PS50217">
    <property type="entry name" value="BZIP"/>
    <property type="match status" value="1"/>
</dbReference>
<dbReference type="GO" id="GO:0005829">
    <property type="term" value="C:cytosol"/>
    <property type="evidence" value="ECO:0007669"/>
    <property type="project" value="Ensembl"/>
</dbReference>
<dbReference type="Proteomes" id="UP000233220">
    <property type="component" value="Unplaced"/>
</dbReference>
<dbReference type="CDD" id="cd14701">
    <property type="entry name" value="bZIP_BATF"/>
    <property type="match status" value="1"/>
</dbReference>
<dbReference type="InterPro" id="IPR004827">
    <property type="entry name" value="bZIP"/>
</dbReference>
<dbReference type="PANTHER" id="PTHR23351:SF13">
    <property type="entry name" value="BASIC LEUCINE ZIPPER TRANSCRIPTIONAL FACTOR ATF-LIKE 3"/>
    <property type="match status" value="1"/>
</dbReference>
<dbReference type="KEGG" id="sbq:101042691"/>
<feature type="domain" description="BZIP" evidence="9">
    <location>
        <begin position="72"/>
        <end position="135"/>
    </location>
</feature>
<name>A0A2K6TXP9_SAIBB</name>
<dbReference type="PROSITE" id="PS00036">
    <property type="entry name" value="BZIP_BASIC"/>
    <property type="match status" value="1"/>
</dbReference>
<dbReference type="FunFam" id="1.20.5.170:FF:000043">
    <property type="entry name" value="Basic leucine zipper transcriptional factor ATF-like"/>
    <property type="match status" value="1"/>
</dbReference>
<keyword evidence="2" id="KW-0678">Repressor</keyword>
<evidence type="ECO:0000256" key="8">
    <source>
        <dbReference type="SAM" id="MobiDB-lite"/>
    </source>
</evidence>
<dbReference type="InterPro" id="IPR046347">
    <property type="entry name" value="bZIP_sf"/>
</dbReference>
<dbReference type="GO" id="GO:0000978">
    <property type="term" value="F:RNA polymerase II cis-regulatory region sequence-specific DNA binding"/>
    <property type="evidence" value="ECO:0007669"/>
    <property type="project" value="Ensembl"/>
</dbReference>
<evidence type="ECO:0000259" key="9">
    <source>
        <dbReference type="PROSITE" id="PS50217"/>
    </source>
</evidence>
<dbReference type="SUPFAM" id="SSF57959">
    <property type="entry name" value="Leucine zipper domain"/>
    <property type="match status" value="1"/>
</dbReference>
<keyword evidence="11" id="KW-1185">Reference proteome</keyword>
<dbReference type="SMART" id="SM00338">
    <property type="entry name" value="BRLZ"/>
    <property type="match status" value="1"/>
</dbReference>
<dbReference type="GO" id="GO:0005730">
    <property type="term" value="C:nucleolus"/>
    <property type="evidence" value="ECO:0007669"/>
    <property type="project" value="Ensembl"/>
</dbReference>
<organism evidence="10 11">
    <name type="scientific">Saimiri boliviensis boliviensis</name>
    <name type="common">Bolivian squirrel monkey</name>
    <dbReference type="NCBI Taxonomy" id="39432"/>
    <lineage>
        <taxon>Eukaryota</taxon>
        <taxon>Metazoa</taxon>
        <taxon>Chordata</taxon>
        <taxon>Craniata</taxon>
        <taxon>Vertebrata</taxon>
        <taxon>Euteleostomi</taxon>
        <taxon>Mammalia</taxon>
        <taxon>Eutheria</taxon>
        <taxon>Euarchontoglires</taxon>
        <taxon>Primates</taxon>
        <taxon>Haplorrhini</taxon>
        <taxon>Platyrrhini</taxon>
        <taxon>Cebidae</taxon>
        <taxon>Saimiriinae</taxon>
        <taxon>Saimiri</taxon>
    </lineage>
</organism>
<dbReference type="GeneID" id="101042691"/>
<keyword evidence="4" id="KW-0238">DNA-binding</keyword>
<sequence>MTAKFTQALSTRLQEWVLNPGGGQVHSFEILKGIRNACPPSPLLPTNLKTQATTLGVAAPGNQPQPQSPEDDDRKVRRREKNRVAAQRSRKKQTQKADKLHEEYECLEQENTMLRREIGKLTEELKHLTEALKEHEKMCPLLLCPMNFVPVPPRPDPVAGCLPR</sequence>
<gene>
    <name evidence="10" type="primary">BATF3</name>
</gene>
<evidence type="ECO:0000256" key="6">
    <source>
        <dbReference type="ARBA" id="ARBA00023163"/>
    </source>
</evidence>
<evidence type="ECO:0000256" key="4">
    <source>
        <dbReference type="ARBA" id="ARBA00023125"/>
    </source>
</evidence>
<feature type="region of interest" description="Disordered" evidence="8">
    <location>
        <begin position="55"/>
        <end position="100"/>
    </location>
</feature>
<keyword evidence="5" id="KW-0010">Activator</keyword>
<proteinExistence type="inferred from homology"/>
<dbReference type="AlphaFoldDB" id="A0A2K6TXP9"/>
<keyword evidence="3" id="KW-0805">Transcription regulation</keyword>
<evidence type="ECO:0000313" key="10">
    <source>
        <dbReference type="Ensembl" id="ENSSBOP00000024410.1"/>
    </source>
</evidence>
<dbReference type="Ensembl" id="ENSSBOT00000041270.1">
    <property type="protein sequence ID" value="ENSSBOP00000024410.1"/>
    <property type="gene ID" value="ENSSBOG00000028690.1"/>
</dbReference>
<dbReference type="GO" id="GO:0090575">
    <property type="term" value="C:RNA polymerase II transcription regulator complex"/>
    <property type="evidence" value="ECO:0007669"/>
    <property type="project" value="Ensembl"/>
</dbReference>